<sequence>MHIVPQPQPKAGQLRLPHSTYTDTIFGANFGKLISRPLLAFGSFFRNKTNALSPEVKVAFSQNKQNRNGIPNGQPRGYSDDGHSHRNDDQSAQTSTLRQGEDQSIHDRKERTINEKQHKNHKKPIEATSKTHRKSSSHRDQAPPVTKSKKHRNVAEATPTPINKVKKTTRATREAGATTKQSRNSVQPPQEAIEPRKQIKKRERTPKVVKKQLIQESSSEEEAKSEVEEGADEEDKEDLEENDEDVGEECEGDSAEGLDEDTDEGVEEEIEEDSESSFEEEAELLGSESPMMTQDPDEEENVDPVSEAETNTEEEKEEPSAIKSSLEIQDSDDERGAELGYASDMEIDKQVSKAADIRQNIEDSDDEEDVESVSSDEMEIAEQIPETAGRNWSGEEEEEESSSDEEDVETIRIGEILDLRETWPIFEIPPKAEELMQSLERDYEPYRPRSHKRRTPIQSDDKSPTTPRVMQSDPDYSLPVPRRGPDGCEEARTKAEIRQDYEISICQSLAKECRGCMVKTSAPEEPVIPEKPVGRKRAKSNLQPKQTAKTRIEEPESVPSSPDDDLQQHYLPPPKPAHDFRRTASPVPESVIMYIQEMTAWYGDGFEPRSGRDARSARRFSFDSEPAPKPKPRPSRKRKAEDARAKEAKRWKEEDMYRRELEAEELIQAVQERIAKRMRVPSRRESVEKAVSRRRPTTRSLKVPSPVPDSGEEEERQQQQAKDFDPASLLLLLIRRSRVVVLIDREEGLRRVPCSVLHSCGSRKLL</sequence>
<feature type="compositionally biased region" description="Polar residues" evidence="1">
    <location>
        <begin position="540"/>
        <end position="549"/>
    </location>
</feature>
<feature type="compositionally biased region" description="Basic and acidic residues" evidence="1">
    <location>
        <begin position="346"/>
        <end position="361"/>
    </location>
</feature>
<feature type="compositionally biased region" description="Basic and acidic residues" evidence="1">
    <location>
        <begin position="639"/>
        <end position="653"/>
    </location>
</feature>
<dbReference type="EMBL" id="FJOG01000004">
    <property type="protein sequence ID" value="CZR53677.1"/>
    <property type="molecule type" value="Genomic_DNA"/>
</dbReference>
<keyword evidence="3" id="KW-1185">Reference proteome</keyword>
<feature type="compositionally biased region" description="Acidic residues" evidence="1">
    <location>
        <begin position="394"/>
        <end position="408"/>
    </location>
</feature>
<reference evidence="2 3" key="1">
    <citation type="submission" date="2016-03" db="EMBL/GenBank/DDBJ databases">
        <authorList>
            <person name="Ploux O."/>
        </authorList>
    </citation>
    <scope>NUCLEOTIDE SEQUENCE [LARGE SCALE GENOMIC DNA]</scope>
    <source>
        <strain evidence="2 3">UAMH 11012</strain>
    </source>
</reference>
<feature type="region of interest" description="Disordered" evidence="1">
    <location>
        <begin position="678"/>
        <end position="722"/>
    </location>
</feature>
<feature type="compositionally biased region" description="Acidic residues" evidence="1">
    <location>
        <begin position="228"/>
        <end position="283"/>
    </location>
</feature>
<name>A0A1L7WLN0_9HELO</name>
<proteinExistence type="predicted"/>
<feature type="compositionally biased region" description="Basic and acidic residues" evidence="1">
    <location>
        <begin position="606"/>
        <end position="628"/>
    </location>
</feature>
<feature type="region of interest" description="Disordered" evidence="1">
    <location>
        <begin position="439"/>
        <end position="494"/>
    </location>
</feature>
<feature type="compositionally biased region" description="Polar residues" evidence="1">
    <location>
        <begin position="62"/>
        <end position="71"/>
    </location>
</feature>
<feature type="region of interest" description="Disordered" evidence="1">
    <location>
        <begin position="62"/>
        <end position="411"/>
    </location>
</feature>
<evidence type="ECO:0000313" key="3">
    <source>
        <dbReference type="Proteomes" id="UP000184330"/>
    </source>
</evidence>
<dbReference type="AlphaFoldDB" id="A0A1L7WLN0"/>
<gene>
    <name evidence="2" type="ORF">PAC_03557</name>
</gene>
<evidence type="ECO:0000256" key="1">
    <source>
        <dbReference type="SAM" id="MobiDB-lite"/>
    </source>
</evidence>
<feature type="compositionally biased region" description="Acidic residues" evidence="1">
    <location>
        <begin position="362"/>
        <end position="380"/>
    </location>
</feature>
<feature type="compositionally biased region" description="Basic and acidic residues" evidence="1">
    <location>
        <begin position="99"/>
        <end position="117"/>
    </location>
</feature>
<feature type="region of interest" description="Disordered" evidence="1">
    <location>
        <begin position="604"/>
        <end position="653"/>
    </location>
</feature>
<feature type="region of interest" description="Disordered" evidence="1">
    <location>
        <begin position="526"/>
        <end position="584"/>
    </location>
</feature>
<feature type="compositionally biased region" description="Basic and acidic residues" evidence="1">
    <location>
        <begin position="682"/>
        <end position="691"/>
    </location>
</feature>
<dbReference type="OrthoDB" id="10669385at2759"/>
<organism evidence="2 3">
    <name type="scientific">Phialocephala subalpina</name>
    <dbReference type="NCBI Taxonomy" id="576137"/>
    <lineage>
        <taxon>Eukaryota</taxon>
        <taxon>Fungi</taxon>
        <taxon>Dikarya</taxon>
        <taxon>Ascomycota</taxon>
        <taxon>Pezizomycotina</taxon>
        <taxon>Leotiomycetes</taxon>
        <taxon>Helotiales</taxon>
        <taxon>Mollisiaceae</taxon>
        <taxon>Phialocephala</taxon>
        <taxon>Phialocephala fortinii species complex</taxon>
    </lineage>
</organism>
<protein>
    <submittedName>
        <fullName evidence="2">Uncharacterized protein</fullName>
    </submittedName>
</protein>
<accession>A0A1L7WLN0</accession>
<feature type="compositionally biased region" description="Basic and acidic residues" evidence="1">
    <location>
        <begin position="483"/>
        <end position="494"/>
    </location>
</feature>
<feature type="compositionally biased region" description="Basic and acidic residues" evidence="1">
    <location>
        <begin position="78"/>
        <end position="89"/>
    </location>
</feature>
<evidence type="ECO:0000313" key="2">
    <source>
        <dbReference type="EMBL" id="CZR53677.1"/>
    </source>
</evidence>
<dbReference type="Proteomes" id="UP000184330">
    <property type="component" value="Unassembled WGS sequence"/>
</dbReference>
<feature type="compositionally biased region" description="Basic residues" evidence="1">
    <location>
        <begin position="198"/>
        <end position="210"/>
    </location>
</feature>